<name>A0A6A6HJK7_VIRVR</name>
<organism evidence="3 4">
    <name type="scientific">Viridothelium virens</name>
    <name type="common">Speckled blister lichen</name>
    <name type="synonym">Trypethelium virens</name>
    <dbReference type="NCBI Taxonomy" id="1048519"/>
    <lineage>
        <taxon>Eukaryota</taxon>
        <taxon>Fungi</taxon>
        <taxon>Dikarya</taxon>
        <taxon>Ascomycota</taxon>
        <taxon>Pezizomycotina</taxon>
        <taxon>Dothideomycetes</taxon>
        <taxon>Dothideomycetes incertae sedis</taxon>
        <taxon>Trypetheliales</taxon>
        <taxon>Trypetheliaceae</taxon>
        <taxon>Viridothelium</taxon>
    </lineage>
</organism>
<reference evidence="3" key="1">
    <citation type="journal article" date="2020" name="Stud. Mycol.">
        <title>101 Dothideomycetes genomes: a test case for predicting lifestyles and emergence of pathogens.</title>
        <authorList>
            <person name="Haridas S."/>
            <person name="Albert R."/>
            <person name="Binder M."/>
            <person name="Bloem J."/>
            <person name="Labutti K."/>
            <person name="Salamov A."/>
            <person name="Andreopoulos B."/>
            <person name="Baker S."/>
            <person name="Barry K."/>
            <person name="Bills G."/>
            <person name="Bluhm B."/>
            <person name="Cannon C."/>
            <person name="Castanera R."/>
            <person name="Culley D."/>
            <person name="Daum C."/>
            <person name="Ezra D."/>
            <person name="Gonzalez J."/>
            <person name="Henrissat B."/>
            <person name="Kuo A."/>
            <person name="Liang C."/>
            <person name="Lipzen A."/>
            <person name="Lutzoni F."/>
            <person name="Magnuson J."/>
            <person name="Mondo S."/>
            <person name="Nolan M."/>
            <person name="Ohm R."/>
            <person name="Pangilinan J."/>
            <person name="Park H.-J."/>
            <person name="Ramirez L."/>
            <person name="Alfaro M."/>
            <person name="Sun H."/>
            <person name="Tritt A."/>
            <person name="Yoshinaga Y."/>
            <person name="Zwiers L.-H."/>
            <person name="Turgeon B."/>
            <person name="Goodwin S."/>
            <person name="Spatafora J."/>
            <person name="Crous P."/>
            <person name="Grigoriev I."/>
        </authorList>
    </citation>
    <scope>NUCLEOTIDE SEQUENCE</scope>
    <source>
        <strain evidence="3">Tuck. ex Michener</strain>
    </source>
</reference>
<proteinExistence type="predicted"/>
<sequence length="433" mass="46827">MSYNYDRFDRRRQSRSNHSVLGHWVPLVLTVTAATIGLAVWIWSERRDSVEDDDDSNHPRPDYGPPPPDGYSGPPPGPYPPGSMGGPPSQYGLPPDSEMRGTGEEDTFMARMSGAIRRTPSPQQLINTAGKQITAGVAAAGAAVGGALQSIREEDKDDFGDHSRWSEETEERRRAVALSEQSTQAVKSQANAFNASVGRPTSLVQPSGSSRGSGRRRNVGLVVSAESGIGELNAGNDSYRSEHTSILSHLPTHLDPARTNLFIFIYAPNNNTSTSHASLPSSYSAISTPAITPGSDLERLSPKPDESPLFDALYNQATALVDKKSQIMPFTTPNGYVPMVKALELEIVYVSDALAGEGGRDVLDLRNWVRQIVVVVGDEAGGLLDTEDEGEDSGVGRRRWYEESDAVGLGKGVEILDAGRIGEEWERRVNGRE</sequence>
<evidence type="ECO:0000313" key="4">
    <source>
        <dbReference type="Proteomes" id="UP000800092"/>
    </source>
</evidence>
<feature type="region of interest" description="Disordered" evidence="1">
    <location>
        <begin position="48"/>
        <end position="103"/>
    </location>
</feature>
<protein>
    <submittedName>
        <fullName evidence="3">Uncharacterized protein</fullName>
    </submittedName>
</protein>
<evidence type="ECO:0000256" key="2">
    <source>
        <dbReference type="SAM" id="Phobius"/>
    </source>
</evidence>
<keyword evidence="2" id="KW-0812">Transmembrane</keyword>
<dbReference type="Proteomes" id="UP000800092">
    <property type="component" value="Unassembled WGS sequence"/>
</dbReference>
<evidence type="ECO:0000313" key="3">
    <source>
        <dbReference type="EMBL" id="KAF2238324.1"/>
    </source>
</evidence>
<dbReference type="EMBL" id="ML991776">
    <property type="protein sequence ID" value="KAF2238324.1"/>
    <property type="molecule type" value="Genomic_DNA"/>
</dbReference>
<keyword evidence="2" id="KW-0472">Membrane</keyword>
<dbReference type="AlphaFoldDB" id="A0A6A6HJK7"/>
<accession>A0A6A6HJK7</accession>
<dbReference type="OrthoDB" id="5327700at2759"/>
<keyword evidence="4" id="KW-1185">Reference proteome</keyword>
<keyword evidence="2" id="KW-1133">Transmembrane helix</keyword>
<feature type="compositionally biased region" description="Pro residues" evidence="1">
    <location>
        <begin position="62"/>
        <end position="81"/>
    </location>
</feature>
<gene>
    <name evidence="3" type="ORF">EV356DRAFT_507425</name>
</gene>
<evidence type="ECO:0000256" key="1">
    <source>
        <dbReference type="SAM" id="MobiDB-lite"/>
    </source>
</evidence>
<feature type="transmembrane region" description="Helical" evidence="2">
    <location>
        <begin position="21"/>
        <end position="43"/>
    </location>
</feature>